<reference evidence="1 2" key="1">
    <citation type="submission" date="2020-12" db="EMBL/GenBank/DDBJ databases">
        <title>Draft genome sequence of furan degrading bacterial strain FUR100.</title>
        <authorList>
            <person name="Woiski C."/>
        </authorList>
    </citation>
    <scope>NUCLEOTIDE SEQUENCE [LARGE SCALE GENOMIC DNA]</scope>
    <source>
        <strain evidence="1 2">FUR100</strain>
    </source>
</reference>
<gene>
    <name evidence="1" type="ORF">I3517_25555</name>
</gene>
<organism evidence="1 2">
    <name type="scientific">Rhodococcus erythropolis</name>
    <name type="common">Arthrobacter picolinophilus</name>
    <dbReference type="NCBI Taxonomy" id="1833"/>
    <lineage>
        <taxon>Bacteria</taxon>
        <taxon>Bacillati</taxon>
        <taxon>Actinomycetota</taxon>
        <taxon>Actinomycetes</taxon>
        <taxon>Mycobacteriales</taxon>
        <taxon>Nocardiaceae</taxon>
        <taxon>Rhodococcus</taxon>
        <taxon>Rhodococcus erythropolis group</taxon>
    </lineage>
</organism>
<dbReference type="AlphaFoldDB" id="A0A8I0ZUR5"/>
<name>A0A8I0ZUR5_RHOER</name>
<dbReference type="InterPro" id="IPR012349">
    <property type="entry name" value="Split_barrel_FMN-bd"/>
</dbReference>
<dbReference type="RefSeq" id="WP_060938168.1">
    <property type="nucleotide sequence ID" value="NZ_BHXB01000001.1"/>
</dbReference>
<dbReference type="EMBL" id="JAECSB010000085">
    <property type="protein sequence ID" value="MBH5145971.1"/>
    <property type="molecule type" value="Genomic_DNA"/>
</dbReference>
<keyword evidence="2" id="KW-1185">Reference proteome</keyword>
<dbReference type="Gene3D" id="2.30.110.10">
    <property type="entry name" value="Electron Transport, Fmn-binding Protein, Chain A"/>
    <property type="match status" value="1"/>
</dbReference>
<dbReference type="Proteomes" id="UP000627573">
    <property type="component" value="Unassembled WGS sequence"/>
</dbReference>
<sequence>MWIACTVDAVVDGGDHKIVTGSVDDAWHCEANPLTYHRRVFGTHSPS</sequence>
<evidence type="ECO:0000313" key="2">
    <source>
        <dbReference type="Proteomes" id="UP000627573"/>
    </source>
</evidence>
<dbReference type="SUPFAM" id="SSF50475">
    <property type="entry name" value="FMN-binding split barrel"/>
    <property type="match status" value="1"/>
</dbReference>
<dbReference type="GO" id="GO:0016646">
    <property type="term" value="F:oxidoreductase activity, acting on the CH-NH group of donors, NAD or NADP as acceptor"/>
    <property type="evidence" value="ECO:0007669"/>
    <property type="project" value="UniProtKB-ARBA"/>
</dbReference>
<proteinExistence type="predicted"/>
<dbReference type="Pfam" id="PF01613">
    <property type="entry name" value="Flavin_Reduct"/>
    <property type="match status" value="1"/>
</dbReference>
<accession>A0A8I0ZUR5</accession>
<dbReference type="InterPro" id="IPR002563">
    <property type="entry name" value="Flavin_Rdtase-like_dom"/>
</dbReference>
<comment type="caution">
    <text evidence="1">The sequence shown here is derived from an EMBL/GenBank/DDBJ whole genome shotgun (WGS) entry which is preliminary data.</text>
</comment>
<dbReference type="GO" id="GO:0010181">
    <property type="term" value="F:FMN binding"/>
    <property type="evidence" value="ECO:0007669"/>
    <property type="project" value="InterPro"/>
</dbReference>
<protein>
    <submittedName>
        <fullName evidence="1">Flavin reductase family protein</fullName>
    </submittedName>
</protein>
<evidence type="ECO:0000313" key="1">
    <source>
        <dbReference type="EMBL" id="MBH5145971.1"/>
    </source>
</evidence>